<dbReference type="GO" id="GO:0003697">
    <property type="term" value="F:single-stranded DNA binding"/>
    <property type="evidence" value="ECO:0000318"/>
    <property type="project" value="GO_Central"/>
</dbReference>
<dbReference type="SUPFAM" id="SSF52540">
    <property type="entry name" value="P-loop containing nucleoside triphosphate hydrolases"/>
    <property type="match status" value="1"/>
</dbReference>
<dbReference type="EMBL" id="CM001880">
    <property type="protein sequence ID" value="EOX99637.1"/>
    <property type="molecule type" value="Genomic_DNA"/>
</dbReference>
<dbReference type="GO" id="GO:0097196">
    <property type="term" value="C:Shu complex"/>
    <property type="evidence" value="ECO:0000318"/>
    <property type="project" value="GO_Central"/>
</dbReference>
<reference evidence="1 2" key="1">
    <citation type="journal article" date="2013" name="Genome Biol.">
        <title>The genome sequence of the most widely cultivated cacao type and its use to identify candidate genes regulating pod color.</title>
        <authorList>
            <person name="Motamayor J.C."/>
            <person name="Mockaitis K."/>
            <person name="Schmutz J."/>
            <person name="Haiminen N."/>
            <person name="Iii D.L."/>
            <person name="Cornejo O."/>
            <person name="Findley S.D."/>
            <person name="Zheng P."/>
            <person name="Utro F."/>
            <person name="Royaert S."/>
            <person name="Saski C."/>
            <person name="Jenkins J."/>
            <person name="Podicheti R."/>
            <person name="Zhao M."/>
            <person name="Scheffler B.E."/>
            <person name="Stack J.C."/>
            <person name="Feltus F.A."/>
            <person name="Mustiga G.M."/>
            <person name="Amores F."/>
            <person name="Phillips W."/>
            <person name="Marelli J.P."/>
            <person name="May G.D."/>
            <person name="Shapiro H."/>
            <person name="Ma J."/>
            <person name="Bustamante C.D."/>
            <person name="Schnell R.J."/>
            <person name="Main D."/>
            <person name="Gilbert D."/>
            <person name="Parida L."/>
            <person name="Kuhn D.N."/>
        </authorList>
    </citation>
    <scope>NUCLEOTIDE SEQUENCE [LARGE SCALE GENOMIC DNA]</scope>
    <source>
        <strain evidence="2">cv. Matina 1-6</strain>
    </source>
</reference>
<dbReference type="Proteomes" id="UP000026915">
    <property type="component" value="Chromosome 2"/>
</dbReference>
<organism evidence="1 2">
    <name type="scientific">Theobroma cacao</name>
    <name type="common">Cacao</name>
    <name type="synonym">Cocoa</name>
    <dbReference type="NCBI Taxonomy" id="3641"/>
    <lineage>
        <taxon>Eukaryota</taxon>
        <taxon>Viridiplantae</taxon>
        <taxon>Streptophyta</taxon>
        <taxon>Embryophyta</taxon>
        <taxon>Tracheophyta</taxon>
        <taxon>Spermatophyta</taxon>
        <taxon>Magnoliopsida</taxon>
        <taxon>eudicotyledons</taxon>
        <taxon>Gunneridae</taxon>
        <taxon>Pentapetalae</taxon>
        <taxon>rosids</taxon>
        <taxon>malvids</taxon>
        <taxon>Malvales</taxon>
        <taxon>Malvaceae</taxon>
        <taxon>Byttnerioideae</taxon>
        <taxon>Theobroma</taxon>
    </lineage>
</organism>
<dbReference type="InParanoid" id="A0A061E4V4"/>
<gene>
    <name evidence="1" type="ORF">TCM_008358</name>
</gene>
<name>A0A061E4V4_THECC</name>
<dbReference type="PANTHER" id="PTHR28653:SF1">
    <property type="entry name" value="ATPASE SWSAP1"/>
    <property type="match status" value="1"/>
</dbReference>
<evidence type="ECO:0000313" key="1">
    <source>
        <dbReference type="EMBL" id="EOX99637.1"/>
    </source>
</evidence>
<accession>A0A061E4V4</accession>
<proteinExistence type="predicted"/>
<dbReference type="InterPro" id="IPR027417">
    <property type="entry name" value="P-loop_NTPase"/>
</dbReference>
<sequence length="238" mass="26921">MVGRFFLARPGDVHQQESDSIALLSGPPSCGKTSLLFQFAINSALECSSSNRKVVFICNRRRLENKPPYLYQGIDPSSDVFQRIKMKYADDDDGIKKYFAAFHLHDTFPAAVIVDDFGDFFQERSCQERYGNPRGRDLAMVRTLALCQNAITHACKKGPCKLLLSDTHHGDSPRLLFIYKRWIPAIFTVKGDGTGSFLLKYNKYSGNGSSKSERIAKYSIAFQYLFLEEITEDGDDEQ</sequence>
<dbReference type="Gramene" id="EOX99637">
    <property type="protein sequence ID" value="EOX99637"/>
    <property type="gene ID" value="TCM_008358"/>
</dbReference>
<dbReference type="Gene3D" id="3.40.50.300">
    <property type="entry name" value="P-loop containing nucleotide triphosphate hydrolases"/>
    <property type="match status" value="1"/>
</dbReference>
<dbReference type="eggNOG" id="ENOG502QWI4">
    <property type="taxonomic scope" value="Eukaryota"/>
</dbReference>
<dbReference type="OMA" id="LEAKPPY"/>
<dbReference type="FunCoup" id="A0A061E4V4">
    <property type="interactions" value="126"/>
</dbReference>
<keyword evidence="2" id="KW-1185">Reference proteome</keyword>
<evidence type="ECO:0000313" key="2">
    <source>
        <dbReference type="Proteomes" id="UP000026915"/>
    </source>
</evidence>
<dbReference type="STRING" id="3641.A0A061E4V4"/>
<dbReference type="AlphaFoldDB" id="A0A061E4V4"/>
<dbReference type="GO" id="GO:0000724">
    <property type="term" value="P:double-strand break repair via homologous recombination"/>
    <property type="evidence" value="ECO:0000318"/>
    <property type="project" value="GO_Central"/>
</dbReference>
<dbReference type="PANTHER" id="PTHR28653">
    <property type="match status" value="1"/>
</dbReference>
<protein>
    <submittedName>
        <fullName evidence="1">Uncharacterized protein isoform 1</fullName>
    </submittedName>
</protein>